<sequence length="687" mass="72637">MKGGLKDKLLAFGQQAAAAAAHGAKAAAKLASQEVLGAQCLLDYQVGPQVASSGPLGLWKVYSARSKKEGALHPLVSAWVLDKRELTQTEELYGGGHHGSLARPSQRRLEAFIEQCRHDVQALARLKHPGVLRLVAPLEETRTQLVFITEPIFASLADLLGGPASSLPPAAAAERRELRLSELEMKHGLLQVADTLHFLHSEAGLVHKGLCPASLLITQSGGWKLAGFGFSSPLDYAAAPGKLVYDYSDSDPTLLQQATQPPLPYVAPELVASGSAGVTSAADVFSLGCVTFELFARRQLLPVGHSLADYESRVHSLTLVDMSGVPMGLEQPLRQMVAPVVGARPPAAAFPGCAFFQSDVLLRALKFLDTMIQREPVQKAAFLRDLPAMCAQFDARILRYKVLPPLLGELRDVQLQPTLLPIILRIVKDQPPGEFADATLPALKPLLSSASGETLLLLVQNAELLAKAMPPSAAAEVLPALLVRAAQHGDVRAQEEMLRKVQAMAETLDYEGLKKAVLPAVHTLCLGTTSAAVRVGAFACMSRLVSRLDQGEAEAMLATAVKVTAVDKSASTTMCVLALGNSLAAQWGPRLAAERVLPALAPLLVVPTLNSQQFATAMKTLGGATGNALRPAAVPQQQQQQQQVFDPFALGSAAPGGSPQWPARVQQQAAMQPPAGGFAAGADGSLI</sequence>
<dbReference type="Proteomes" id="UP001205105">
    <property type="component" value="Unassembled WGS sequence"/>
</dbReference>
<gene>
    <name evidence="3" type="ORF">COHA_000461</name>
</gene>
<name>A0AAD5H9G5_9CHLO</name>
<dbReference type="SMART" id="SM00220">
    <property type="entry name" value="S_TKc"/>
    <property type="match status" value="1"/>
</dbReference>
<keyword evidence="4" id="KW-1185">Reference proteome</keyword>
<reference evidence="3" key="1">
    <citation type="submission" date="2020-11" db="EMBL/GenBank/DDBJ databases">
        <title>Chlorella ohadii genome sequencing and assembly.</title>
        <authorList>
            <person name="Murik O."/>
            <person name="Treves H."/>
            <person name="Kedem I."/>
            <person name="Shotland Y."/>
            <person name="Kaplan A."/>
        </authorList>
    </citation>
    <scope>NUCLEOTIDE SEQUENCE</scope>
    <source>
        <strain evidence="3">1</strain>
    </source>
</reference>
<protein>
    <recommendedName>
        <fullName evidence="2">Protein kinase domain-containing protein</fullName>
    </recommendedName>
</protein>
<dbReference type="Gene3D" id="1.25.10.10">
    <property type="entry name" value="Leucine-rich Repeat Variant"/>
    <property type="match status" value="1"/>
</dbReference>
<dbReference type="PANTHER" id="PTHR12984:SF6">
    <property type="entry name" value="SCY1-LIKE PROTEIN 2"/>
    <property type="match status" value="1"/>
</dbReference>
<dbReference type="Gene3D" id="3.30.200.20">
    <property type="entry name" value="Phosphorylase Kinase, domain 1"/>
    <property type="match status" value="1"/>
</dbReference>
<dbReference type="Pfam" id="PF00069">
    <property type="entry name" value="Pkinase"/>
    <property type="match status" value="1"/>
</dbReference>
<dbReference type="InterPro" id="IPR016024">
    <property type="entry name" value="ARM-type_fold"/>
</dbReference>
<dbReference type="InterPro" id="IPR011009">
    <property type="entry name" value="Kinase-like_dom_sf"/>
</dbReference>
<dbReference type="SUPFAM" id="SSF48371">
    <property type="entry name" value="ARM repeat"/>
    <property type="match status" value="1"/>
</dbReference>
<dbReference type="PROSITE" id="PS50011">
    <property type="entry name" value="PROTEIN_KINASE_DOM"/>
    <property type="match status" value="1"/>
</dbReference>
<dbReference type="SUPFAM" id="SSF56112">
    <property type="entry name" value="Protein kinase-like (PK-like)"/>
    <property type="match status" value="1"/>
</dbReference>
<evidence type="ECO:0000256" key="1">
    <source>
        <dbReference type="SAM" id="MobiDB-lite"/>
    </source>
</evidence>
<comment type="caution">
    <text evidence="3">The sequence shown here is derived from an EMBL/GenBank/DDBJ whole genome shotgun (WGS) entry which is preliminary data.</text>
</comment>
<dbReference type="Gene3D" id="1.10.510.10">
    <property type="entry name" value="Transferase(Phosphotransferase) domain 1"/>
    <property type="match status" value="1"/>
</dbReference>
<feature type="domain" description="Protein kinase" evidence="2">
    <location>
        <begin position="47"/>
        <end position="356"/>
    </location>
</feature>
<evidence type="ECO:0000313" key="4">
    <source>
        <dbReference type="Proteomes" id="UP001205105"/>
    </source>
</evidence>
<evidence type="ECO:0000313" key="3">
    <source>
        <dbReference type="EMBL" id="KAI7845915.1"/>
    </source>
</evidence>
<accession>A0AAD5H9G5</accession>
<dbReference type="GO" id="GO:0004672">
    <property type="term" value="F:protein kinase activity"/>
    <property type="evidence" value="ECO:0007669"/>
    <property type="project" value="InterPro"/>
</dbReference>
<dbReference type="AlphaFoldDB" id="A0AAD5H9G5"/>
<organism evidence="3 4">
    <name type="scientific">Chlorella ohadii</name>
    <dbReference type="NCBI Taxonomy" id="2649997"/>
    <lineage>
        <taxon>Eukaryota</taxon>
        <taxon>Viridiplantae</taxon>
        <taxon>Chlorophyta</taxon>
        <taxon>core chlorophytes</taxon>
        <taxon>Trebouxiophyceae</taxon>
        <taxon>Chlorellales</taxon>
        <taxon>Chlorellaceae</taxon>
        <taxon>Chlorella clade</taxon>
        <taxon>Chlorella</taxon>
    </lineage>
</organism>
<dbReference type="InterPro" id="IPR000719">
    <property type="entry name" value="Prot_kinase_dom"/>
</dbReference>
<dbReference type="InterPro" id="IPR051177">
    <property type="entry name" value="CIK-Related_Protein"/>
</dbReference>
<dbReference type="PANTHER" id="PTHR12984">
    <property type="entry name" value="SCY1-RELATED S/T PROTEIN KINASE-LIKE"/>
    <property type="match status" value="1"/>
</dbReference>
<dbReference type="InterPro" id="IPR011989">
    <property type="entry name" value="ARM-like"/>
</dbReference>
<dbReference type="GO" id="GO:0005524">
    <property type="term" value="F:ATP binding"/>
    <property type="evidence" value="ECO:0007669"/>
    <property type="project" value="InterPro"/>
</dbReference>
<proteinExistence type="predicted"/>
<dbReference type="EMBL" id="JADXDR010000011">
    <property type="protein sequence ID" value="KAI7845915.1"/>
    <property type="molecule type" value="Genomic_DNA"/>
</dbReference>
<feature type="compositionally biased region" description="Low complexity" evidence="1">
    <location>
        <begin position="662"/>
        <end position="687"/>
    </location>
</feature>
<evidence type="ECO:0000259" key="2">
    <source>
        <dbReference type="PROSITE" id="PS50011"/>
    </source>
</evidence>
<feature type="region of interest" description="Disordered" evidence="1">
    <location>
        <begin position="649"/>
        <end position="687"/>
    </location>
</feature>